<sequence length="283" mass="31413">MSWRLEHNRTAEQVVVDSRKGHSVDFTLWKTLLVSSKWEDCRPLVEDSQESIGDESLCREIFEEYSAQLIEEAKESERKRKEERPKRHVSTVTRPHLGLRHGTIDDLAHLASAPTLVTIVLWNMIYICWLCNGATEEAHTKLDGKICIFCPPTGCRTSSGADLSHRSPPPSSDVDAAFVSVSDINVAFVSVSDVNAAFLSISNVEAAFVCSNKLQFVYVTCIDVANPLPLVLGLNPLPCYRPYVGNPTLLLQLPFPMQHHPFTLSSSKSKTLSDCNSLTSKNA</sequence>
<dbReference type="Pfam" id="PF06075">
    <property type="entry name" value="DUF936"/>
    <property type="match status" value="1"/>
</dbReference>
<evidence type="ECO:0000313" key="3">
    <source>
        <dbReference type="Proteomes" id="UP001603857"/>
    </source>
</evidence>
<dbReference type="AlphaFoldDB" id="A0ABD1LHI0"/>
<keyword evidence="3" id="KW-1185">Reference proteome</keyword>
<feature type="domain" description="DUF936" evidence="1">
    <location>
        <begin position="187"/>
        <end position="250"/>
    </location>
</feature>
<dbReference type="InterPro" id="IPR048297">
    <property type="entry name" value="DUF936_dom_pln"/>
</dbReference>
<dbReference type="Proteomes" id="UP001603857">
    <property type="component" value="Unassembled WGS sequence"/>
</dbReference>
<protein>
    <recommendedName>
        <fullName evidence="1">DUF936 domain-containing protein</fullName>
    </recommendedName>
</protein>
<organism evidence="2 3">
    <name type="scientific">Flemingia macrophylla</name>
    <dbReference type="NCBI Taxonomy" id="520843"/>
    <lineage>
        <taxon>Eukaryota</taxon>
        <taxon>Viridiplantae</taxon>
        <taxon>Streptophyta</taxon>
        <taxon>Embryophyta</taxon>
        <taxon>Tracheophyta</taxon>
        <taxon>Spermatophyta</taxon>
        <taxon>Magnoliopsida</taxon>
        <taxon>eudicotyledons</taxon>
        <taxon>Gunneridae</taxon>
        <taxon>Pentapetalae</taxon>
        <taxon>rosids</taxon>
        <taxon>fabids</taxon>
        <taxon>Fabales</taxon>
        <taxon>Fabaceae</taxon>
        <taxon>Papilionoideae</taxon>
        <taxon>50 kb inversion clade</taxon>
        <taxon>NPAAA clade</taxon>
        <taxon>indigoferoid/millettioid clade</taxon>
        <taxon>Phaseoleae</taxon>
        <taxon>Flemingia</taxon>
    </lineage>
</organism>
<proteinExistence type="predicted"/>
<dbReference type="Gene3D" id="1.10.10.440">
    <property type="entry name" value="FF domain"/>
    <property type="match status" value="1"/>
</dbReference>
<gene>
    <name evidence="2" type="ORF">Fmac_027373</name>
</gene>
<dbReference type="InterPro" id="IPR036517">
    <property type="entry name" value="FF_domain_sf"/>
</dbReference>
<comment type="caution">
    <text evidence="2">The sequence shown here is derived from an EMBL/GenBank/DDBJ whole genome shotgun (WGS) entry which is preliminary data.</text>
</comment>
<accession>A0ABD1LHI0</accession>
<evidence type="ECO:0000313" key="2">
    <source>
        <dbReference type="EMBL" id="KAL2322994.1"/>
    </source>
</evidence>
<reference evidence="2 3" key="1">
    <citation type="submission" date="2024-08" db="EMBL/GenBank/DDBJ databases">
        <title>Insights into the chromosomal genome structure of Flemingia macrophylla.</title>
        <authorList>
            <person name="Ding Y."/>
            <person name="Zhao Y."/>
            <person name="Bi W."/>
            <person name="Wu M."/>
            <person name="Zhao G."/>
            <person name="Gong Y."/>
            <person name="Li W."/>
            <person name="Zhang P."/>
        </authorList>
    </citation>
    <scope>NUCLEOTIDE SEQUENCE [LARGE SCALE GENOMIC DNA]</scope>
    <source>
        <strain evidence="2">DYQJB</strain>
        <tissue evidence="2">Leaf</tissue>
    </source>
</reference>
<evidence type="ECO:0000259" key="1">
    <source>
        <dbReference type="Pfam" id="PF06075"/>
    </source>
</evidence>
<name>A0ABD1LHI0_9FABA</name>
<dbReference type="EMBL" id="JBGMDY010000009">
    <property type="protein sequence ID" value="KAL2322994.1"/>
    <property type="molecule type" value="Genomic_DNA"/>
</dbReference>